<dbReference type="InterPro" id="IPR002347">
    <property type="entry name" value="SDR_fam"/>
</dbReference>
<dbReference type="EMBL" id="LT629688">
    <property type="protein sequence ID" value="SDE29917.1"/>
    <property type="molecule type" value="Genomic_DNA"/>
</dbReference>
<dbReference type="Pfam" id="PF13561">
    <property type="entry name" value="adh_short_C2"/>
    <property type="match status" value="1"/>
</dbReference>
<evidence type="ECO:0000313" key="2">
    <source>
        <dbReference type="Proteomes" id="UP000198546"/>
    </source>
</evidence>
<organism evidence="1 2">
    <name type="scientific">Auraticoccus monumenti</name>
    <dbReference type="NCBI Taxonomy" id="675864"/>
    <lineage>
        <taxon>Bacteria</taxon>
        <taxon>Bacillati</taxon>
        <taxon>Actinomycetota</taxon>
        <taxon>Actinomycetes</taxon>
        <taxon>Propionibacteriales</taxon>
        <taxon>Propionibacteriaceae</taxon>
        <taxon>Auraticoccus</taxon>
    </lineage>
</organism>
<sequence length="229" mass="24248">MNGKTALVVGASRTIGLGLVRELVSRGWKVIGTVRGQGRTALHDLADSSDGDVAVETLDMNDQEQLAALRRRLAATQLDLVFVNGAIADDDLPVGEVPTETFVEVMVTNALSPMRVIEVLQDLVPRTGTLGVMSSTQGSISMNTNGGHEVYRASKSALNQLMRSFAARHADDPRTLLLVDPGWVQTDLGGAGAALTVEESVPGVVDTITAHEGEGGLHYVTYQGDTVAW</sequence>
<keyword evidence="2" id="KW-1185">Reference proteome</keyword>
<protein>
    <submittedName>
        <fullName evidence="1">NAD(P)-dependent dehydrogenase, short-chain alcohol dehydrogenase family</fullName>
    </submittedName>
</protein>
<dbReference type="OrthoDB" id="9785826at2"/>
<proteinExistence type="predicted"/>
<dbReference type="PRINTS" id="PR00081">
    <property type="entry name" value="GDHRDH"/>
</dbReference>
<dbReference type="PANTHER" id="PTHR45458">
    <property type="entry name" value="SHORT-CHAIN DEHYDROGENASE/REDUCTASE SDR"/>
    <property type="match status" value="1"/>
</dbReference>
<dbReference type="SUPFAM" id="SSF51735">
    <property type="entry name" value="NAD(P)-binding Rossmann-fold domains"/>
    <property type="match status" value="1"/>
</dbReference>
<dbReference type="InterPro" id="IPR036291">
    <property type="entry name" value="NAD(P)-bd_dom_sf"/>
</dbReference>
<dbReference type="GO" id="GO:0016616">
    <property type="term" value="F:oxidoreductase activity, acting on the CH-OH group of donors, NAD or NADP as acceptor"/>
    <property type="evidence" value="ECO:0007669"/>
    <property type="project" value="TreeGrafter"/>
</dbReference>
<dbReference type="InterPro" id="IPR052184">
    <property type="entry name" value="SDR_enzymes"/>
</dbReference>
<dbReference type="PANTHER" id="PTHR45458:SF1">
    <property type="entry name" value="SHORT CHAIN DEHYDROGENASE"/>
    <property type="match status" value="1"/>
</dbReference>
<dbReference type="Gene3D" id="3.40.50.720">
    <property type="entry name" value="NAD(P)-binding Rossmann-like Domain"/>
    <property type="match status" value="1"/>
</dbReference>
<dbReference type="AlphaFoldDB" id="A0A1G7BSF7"/>
<reference evidence="1 2" key="1">
    <citation type="submission" date="2016-10" db="EMBL/GenBank/DDBJ databases">
        <authorList>
            <person name="de Groot N.N."/>
        </authorList>
    </citation>
    <scope>NUCLEOTIDE SEQUENCE [LARGE SCALE GENOMIC DNA]</scope>
    <source>
        <strain evidence="1 2">MON 2.2</strain>
    </source>
</reference>
<dbReference type="Proteomes" id="UP000198546">
    <property type="component" value="Chromosome i"/>
</dbReference>
<name>A0A1G7BSF7_9ACTN</name>
<evidence type="ECO:0000313" key="1">
    <source>
        <dbReference type="EMBL" id="SDE29917.1"/>
    </source>
</evidence>
<accession>A0A1G7BSF7</accession>
<gene>
    <name evidence="1" type="ORF">SAMN04489747_3051</name>
</gene>
<dbReference type="STRING" id="675864.SAMN04489747_3051"/>